<reference evidence="3" key="1">
    <citation type="submission" date="2021-06" db="EMBL/GenBank/DDBJ databases">
        <authorList>
            <person name="Kallberg Y."/>
            <person name="Tangrot J."/>
            <person name="Rosling A."/>
        </authorList>
    </citation>
    <scope>NUCLEOTIDE SEQUENCE</scope>
    <source>
        <strain evidence="3">IN212</strain>
    </source>
</reference>
<feature type="non-terminal residue" evidence="3">
    <location>
        <position position="159"/>
    </location>
</feature>
<dbReference type="OrthoDB" id="429813at2759"/>
<dbReference type="EMBL" id="CAJVPZ010043486">
    <property type="protein sequence ID" value="CAG8765788.1"/>
    <property type="molecule type" value="Genomic_DNA"/>
</dbReference>
<evidence type="ECO:0000256" key="2">
    <source>
        <dbReference type="ARBA" id="ARBA00022553"/>
    </source>
</evidence>
<proteinExistence type="predicted"/>
<gene>
    <name evidence="3" type="ORF">RFULGI_LOCUS14673</name>
</gene>
<evidence type="ECO:0000313" key="3">
    <source>
        <dbReference type="EMBL" id="CAG8765788.1"/>
    </source>
</evidence>
<evidence type="ECO:0000313" key="4">
    <source>
        <dbReference type="Proteomes" id="UP000789396"/>
    </source>
</evidence>
<dbReference type="Proteomes" id="UP000789396">
    <property type="component" value="Unassembled WGS sequence"/>
</dbReference>
<accession>A0A9N9NXH8</accession>
<feature type="non-terminal residue" evidence="3">
    <location>
        <position position="1"/>
    </location>
</feature>
<protein>
    <submittedName>
        <fullName evidence="3">18928_t:CDS:1</fullName>
    </submittedName>
</protein>
<comment type="caution">
    <text evidence="3">The sequence shown here is derived from an EMBL/GenBank/DDBJ whole genome shotgun (WGS) entry which is preliminary data.</text>
</comment>
<dbReference type="InterPro" id="IPR051414">
    <property type="entry name" value="Adenylate-forming_Reductase"/>
</dbReference>
<name>A0A9N9NXH8_9GLOM</name>
<organism evidence="3 4">
    <name type="scientific">Racocetra fulgida</name>
    <dbReference type="NCBI Taxonomy" id="60492"/>
    <lineage>
        <taxon>Eukaryota</taxon>
        <taxon>Fungi</taxon>
        <taxon>Fungi incertae sedis</taxon>
        <taxon>Mucoromycota</taxon>
        <taxon>Glomeromycotina</taxon>
        <taxon>Glomeromycetes</taxon>
        <taxon>Diversisporales</taxon>
        <taxon>Gigasporaceae</taxon>
        <taxon>Racocetra</taxon>
    </lineage>
</organism>
<dbReference type="PANTHER" id="PTHR43439">
    <property type="entry name" value="PHENYLACETATE-COENZYME A LIGASE"/>
    <property type="match status" value="1"/>
</dbReference>
<evidence type="ECO:0000256" key="1">
    <source>
        <dbReference type="ARBA" id="ARBA00022450"/>
    </source>
</evidence>
<keyword evidence="1" id="KW-0596">Phosphopantetheine</keyword>
<sequence length="159" mass="18142">SITGVWNTKEHISLMIKGAQVMKIMPDSYSLNVDWIPVDIASQSIVDISLNASFDNDIDYVRVNHILNPKRITWDEFLKFLNKSGIDFKIVSNKEWLNALLKTPEYQNVDKNPIAALSGFFEKAMSESSNKSEEPLFETNKSIKRSLALFNCQKIDVEL</sequence>
<dbReference type="Gene3D" id="3.40.50.720">
    <property type="entry name" value="NAD(P)-binding Rossmann-like Domain"/>
    <property type="match status" value="1"/>
</dbReference>
<dbReference type="AlphaFoldDB" id="A0A9N9NXH8"/>
<keyword evidence="2" id="KW-0597">Phosphoprotein</keyword>
<keyword evidence="4" id="KW-1185">Reference proteome</keyword>
<dbReference type="PANTHER" id="PTHR43439:SF2">
    <property type="entry name" value="ENZYME, PUTATIVE (JCVI)-RELATED"/>
    <property type="match status" value="1"/>
</dbReference>